<dbReference type="Proteomes" id="UP000031952">
    <property type="component" value="Unassembled WGS sequence"/>
</dbReference>
<dbReference type="InterPro" id="IPR002525">
    <property type="entry name" value="Transp_IS110-like_N"/>
</dbReference>
<dbReference type="InterPro" id="IPR003346">
    <property type="entry name" value="Transposase_20"/>
</dbReference>
<evidence type="ECO:0000256" key="1">
    <source>
        <dbReference type="SAM" id="Coils"/>
    </source>
</evidence>
<dbReference type="NCBIfam" id="NF033542">
    <property type="entry name" value="transpos_IS110"/>
    <property type="match status" value="1"/>
</dbReference>
<dbReference type="PANTHER" id="PTHR33055:SF13">
    <property type="entry name" value="TRANSPOSASE"/>
    <property type="match status" value="1"/>
</dbReference>
<comment type="caution">
    <text evidence="4">The sequence shown here is derived from an EMBL/GenBank/DDBJ whole genome shotgun (WGS) entry which is preliminary data.</text>
</comment>
<organism evidence="4 8">
    <name type="scientific">Rickettsia asembonensis</name>
    <dbReference type="NCBI Taxonomy" id="1068590"/>
    <lineage>
        <taxon>Bacteria</taxon>
        <taxon>Pseudomonadati</taxon>
        <taxon>Pseudomonadota</taxon>
        <taxon>Alphaproteobacteria</taxon>
        <taxon>Rickettsiales</taxon>
        <taxon>Rickettsiaceae</taxon>
        <taxon>Rickettsieae</taxon>
        <taxon>Rickettsia</taxon>
        <taxon>spotted fever group</taxon>
    </lineage>
</organism>
<dbReference type="EMBL" id="JWSW01000080">
    <property type="protein sequence ID" value="KIJ88296.1"/>
    <property type="molecule type" value="Genomic_DNA"/>
</dbReference>
<feature type="domain" description="Transposase IS116/IS110/IS902 C-terminal" evidence="3">
    <location>
        <begin position="191"/>
        <end position="274"/>
    </location>
</feature>
<evidence type="ECO:0000313" key="5">
    <source>
        <dbReference type="EMBL" id="KIJ88267.1"/>
    </source>
</evidence>
<dbReference type="GO" id="GO:0004803">
    <property type="term" value="F:transposase activity"/>
    <property type="evidence" value="ECO:0007669"/>
    <property type="project" value="InterPro"/>
</dbReference>
<name>A0A0C2MLY9_9RICK</name>
<dbReference type="EMBL" id="JWSW01000081">
    <property type="protein sequence ID" value="KIJ88293.1"/>
    <property type="molecule type" value="Genomic_DNA"/>
</dbReference>
<keyword evidence="8" id="KW-1185">Reference proteome</keyword>
<evidence type="ECO:0000259" key="2">
    <source>
        <dbReference type="Pfam" id="PF01548"/>
    </source>
</evidence>
<dbReference type="InterPro" id="IPR047650">
    <property type="entry name" value="Transpos_IS110"/>
</dbReference>
<dbReference type="Pfam" id="PF02371">
    <property type="entry name" value="Transposase_20"/>
    <property type="match status" value="1"/>
</dbReference>
<keyword evidence="1" id="KW-0175">Coiled coil</keyword>
<dbReference type="EMBL" id="JWSW01000086">
    <property type="protein sequence ID" value="KIJ88267.1"/>
    <property type="molecule type" value="Genomic_DNA"/>
</dbReference>
<evidence type="ECO:0000259" key="3">
    <source>
        <dbReference type="Pfam" id="PF02371"/>
    </source>
</evidence>
<dbReference type="AlphaFoldDB" id="A0A0C2MLY9"/>
<evidence type="ECO:0000313" key="6">
    <source>
        <dbReference type="EMBL" id="KIJ88293.1"/>
    </source>
</evidence>
<feature type="domain" description="Transposase IS110-like N-terminal" evidence="2">
    <location>
        <begin position="7"/>
        <end position="149"/>
    </location>
</feature>
<evidence type="ECO:0000313" key="8">
    <source>
        <dbReference type="Proteomes" id="UP000031952"/>
    </source>
</evidence>
<dbReference type="EMBL" id="JWSW01000086">
    <property type="protein sequence ID" value="KIJ88241.1"/>
    <property type="molecule type" value="Genomic_DNA"/>
</dbReference>
<proteinExistence type="predicted"/>
<reference evidence="4 8" key="1">
    <citation type="submission" date="2014-12" db="EMBL/GenBank/DDBJ databases">
        <title>Whole genome sequence of Candidatus Rickettsia asemboensis strain NMRCii isolated from cat fleas in west Kenya.</title>
        <authorList>
            <person name="Jima D."/>
            <person name="Luce-Fedrow A."/>
            <person name="Yang Y."/>
            <person name="Maina A.N."/>
            <person name="Snesrud E.C."/>
            <person name="Jarman R.G."/>
            <person name="Richards A.L."/>
            <person name="Hang J."/>
        </authorList>
    </citation>
    <scope>NUCLEOTIDE SEQUENCE [LARGE SCALE GENOMIC DNA]</scope>
    <source>
        <strain evidence="4 8">NMRCii</strain>
    </source>
</reference>
<feature type="coiled-coil region" evidence="1">
    <location>
        <begin position="111"/>
        <end position="175"/>
    </location>
</feature>
<evidence type="ECO:0000313" key="7">
    <source>
        <dbReference type="EMBL" id="KIJ88296.1"/>
    </source>
</evidence>
<dbReference type="GO" id="GO:0006313">
    <property type="term" value="P:DNA transposition"/>
    <property type="evidence" value="ECO:0007669"/>
    <property type="project" value="InterPro"/>
</dbReference>
<dbReference type="GO" id="GO:0003677">
    <property type="term" value="F:DNA binding"/>
    <property type="evidence" value="ECO:0007669"/>
    <property type="project" value="InterPro"/>
</dbReference>
<protein>
    <submittedName>
        <fullName evidence="4">Uncharacterized protein</fullName>
    </submittedName>
</protein>
<dbReference type="PANTHER" id="PTHR33055">
    <property type="entry name" value="TRANSPOSASE FOR INSERTION SEQUENCE ELEMENT IS1111A"/>
    <property type="match status" value="1"/>
</dbReference>
<accession>A0A0C2MLY9</accession>
<dbReference type="RefSeq" id="WP_041079561.1">
    <property type="nucleotide sequence ID" value="NZ_JWSW01000080.1"/>
</dbReference>
<dbReference type="Pfam" id="PF01548">
    <property type="entry name" value="DEDD_Tnp_IS110"/>
    <property type="match status" value="1"/>
</dbReference>
<sequence length="319" mass="36238">MTKHIFIGIDVSENTLDVWLHPLNKYKVFDNDQKGIKELVEYIADYNIAKIVIESTGGLEYKAAKTLQKTGYLVSVVNPYFTSAFRTMRGKFTKTDTIDAQMLALFAEKINPESRKVANEIEKELKELTSRRNQLITMIVSERNRLRRVTNQKIINSINNVIDLLNSQKEEVEKLILHLILNLESYKEIYNLLITIPGIGSIIAITLITELPELGNLNCKQIASLVGVASHCKESGKIRFKAKTKGGRKTVRAALYMAAVTSVRCNSAVKPFYKRLVEKGKAKKLALTAVMRKIIIIINNIVKNKRPWQEQYKQIILTS</sequence>
<gene>
    <name evidence="7" type="ORF">SB78_06665</name>
    <name evidence="6" type="ORF">SB78_06680</name>
    <name evidence="4" type="ORF">SB78_06815</name>
    <name evidence="5" type="ORF">SB78_07000</name>
</gene>
<evidence type="ECO:0000313" key="4">
    <source>
        <dbReference type="EMBL" id="KIJ88241.1"/>
    </source>
</evidence>